<evidence type="ECO:0000313" key="2">
    <source>
        <dbReference type="EMBL" id="QBM26084.1"/>
    </source>
</evidence>
<dbReference type="GO" id="GO:0010181">
    <property type="term" value="F:FMN binding"/>
    <property type="evidence" value="ECO:0007669"/>
    <property type="project" value="InterPro"/>
</dbReference>
<dbReference type="RefSeq" id="WP_133155384.1">
    <property type="nucleotide sequence ID" value="NZ_CP037867.1"/>
</dbReference>
<dbReference type="GO" id="GO:0003959">
    <property type="term" value="F:NADPH dehydrogenase activity"/>
    <property type="evidence" value="ECO:0007669"/>
    <property type="project" value="UniProtKB-EC"/>
</dbReference>
<protein>
    <submittedName>
        <fullName evidence="2">NADPH dehydrogenase</fullName>
        <ecNumber evidence="2">1.6.99.1</ecNumber>
    </submittedName>
</protein>
<dbReference type="Pfam" id="PF00724">
    <property type="entry name" value="Oxidored_FMN"/>
    <property type="match status" value="1"/>
</dbReference>
<gene>
    <name evidence="2" type="primary">namA1</name>
    <name evidence="2" type="ORF">HPF_00245</name>
</gene>
<proteinExistence type="predicted"/>
<reference evidence="2 3" key="1">
    <citation type="submission" date="2019-03" db="EMBL/GenBank/DDBJ databases">
        <authorList>
            <person name="Sebastian G."/>
            <person name="Baumann P."/>
            <person name="Ruckert C."/>
            <person name="Kalinowski J."/>
            <person name="Nebel B."/>
            <person name="Takors R."/>
            <person name="Blombach B."/>
        </authorList>
    </citation>
    <scope>NUCLEOTIDE SEQUENCE [LARGE SCALE GENOMIC DNA]</scope>
    <source>
        <strain evidence="2 3">DSM 1084</strain>
    </source>
</reference>
<keyword evidence="2" id="KW-0560">Oxidoreductase</keyword>
<dbReference type="KEGG" id="hpse:HPF_00245"/>
<name>A0A4P6WXS7_HYDPS</name>
<dbReference type="EC" id="1.6.99.1" evidence="2"/>
<dbReference type="Gene3D" id="3.20.20.70">
    <property type="entry name" value="Aldolase class I"/>
    <property type="match status" value="1"/>
</dbReference>
<dbReference type="InterPro" id="IPR013785">
    <property type="entry name" value="Aldolase_TIM"/>
</dbReference>
<feature type="domain" description="NADH:flavin oxidoreductase/NADH oxidase N-terminal" evidence="1">
    <location>
        <begin position="27"/>
        <end position="166"/>
    </location>
</feature>
<dbReference type="SUPFAM" id="SSF51395">
    <property type="entry name" value="FMN-linked oxidoreductases"/>
    <property type="match status" value="1"/>
</dbReference>
<organism evidence="2 3">
    <name type="scientific">Hydrogenophaga pseudoflava</name>
    <name type="common">Pseudomonas carboxydoflava</name>
    <dbReference type="NCBI Taxonomy" id="47421"/>
    <lineage>
        <taxon>Bacteria</taxon>
        <taxon>Pseudomonadati</taxon>
        <taxon>Pseudomonadota</taxon>
        <taxon>Betaproteobacteria</taxon>
        <taxon>Burkholderiales</taxon>
        <taxon>Comamonadaceae</taxon>
        <taxon>Hydrogenophaga</taxon>
    </lineage>
</organism>
<dbReference type="InterPro" id="IPR001155">
    <property type="entry name" value="OxRdtase_FMN_N"/>
</dbReference>
<keyword evidence="3" id="KW-1185">Reference proteome</keyword>
<dbReference type="EMBL" id="CP037867">
    <property type="protein sequence ID" value="QBM26084.1"/>
    <property type="molecule type" value="Genomic_DNA"/>
</dbReference>
<evidence type="ECO:0000259" key="1">
    <source>
        <dbReference type="Pfam" id="PF00724"/>
    </source>
</evidence>
<dbReference type="Proteomes" id="UP000293912">
    <property type="component" value="Chromosome"/>
</dbReference>
<dbReference type="AlphaFoldDB" id="A0A4P6WXS7"/>
<evidence type="ECO:0000313" key="3">
    <source>
        <dbReference type="Proteomes" id="UP000293912"/>
    </source>
</evidence>
<accession>A0A4P6WXS7</accession>
<sequence>MRNFVENRKYFFLAVNTGFAQSGLPDARCRDFYRERSRHGLHCSIVGNVVTPGGTGSNDVCAEISGAPAWRQLTESISECGALPGIQLASAWQGYQGMKRFVPNAGADPLEEYRSIATSLSGKDARAAFDGLYRGTEFAVKAGFRHVQIHAGHGYLFNLLVDPRLSRHSEFSLEEIRRWARDLAAMGIESSMRISIWAGHPVFDDQCRDQFFSSVAALPVSYVDVSAGFYNINKRLIYPSSSSQISDRVKATLAFASCHPETQVILSGKSALAWDARLPPNVHIGICRDLIANPNFLLDRARGCTSCMKCHYFSRGVSHLTCGQWEPKGN</sequence>